<name>A0ABV5ZBH4_9GAMM</name>
<keyword evidence="3" id="KW-1185">Reference proteome</keyword>
<keyword evidence="1" id="KW-0812">Transmembrane</keyword>
<keyword evidence="1" id="KW-1133">Transmembrane helix</keyword>
<dbReference type="InterPro" id="IPR032092">
    <property type="entry name" value="PilW"/>
</dbReference>
<accession>A0ABV5ZBH4</accession>
<dbReference type="Pfam" id="PF07963">
    <property type="entry name" value="N_methyl"/>
    <property type="match status" value="1"/>
</dbReference>
<dbReference type="RefSeq" id="WP_027312049.1">
    <property type="nucleotide sequence ID" value="NZ_JAUESS010000003.1"/>
</dbReference>
<organism evidence="2 3">
    <name type="scientific">Balneatrix alpica</name>
    <dbReference type="NCBI Taxonomy" id="75684"/>
    <lineage>
        <taxon>Bacteria</taxon>
        <taxon>Pseudomonadati</taxon>
        <taxon>Pseudomonadota</taxon>
        <taxon>Gammaproteobacteria</taxon>
        <taxon>Oceanospirillales</taxon>
        <taxon>Balneatrichaceae</taxon>
        <taxon>Balneatrix</taxon>
    </lineage>
</organism>
<evidence type="ECO:0000313" key="3">
    <source>
        <dbReference type="Proteomes" id="UP001589628"/>
    </source>
</evidence>
<evidence type="ECO:0000256" key="1">
    <source>
        <dbReference type="SAM" id="Phobius"/>
    </source>
</evidence>
<protein>
    <submittedName>
        <fullName evidence="2">PilW family protein</fullName>
    </submittedName>
</protein>
<reference evidence="2 3" key="1">
    <citation type="submission" date="2024-09" db="EMBL/GenBank/DDBJ databases">
        <authorList>
            <person name="Sun Q."/>
            <person name="Mori K."/>
        </authorList>
    </citation>
    <scope>NUCLEOTIDE SEQUENCE [LARGE SCALE GENOMIC DNA]</scope>
    <source>
        <strain evidence="2 3">ATCC 51285</strain>
    </source>
</reference>
<dbReference type="EMBL" id="JBHLZN010000002">
    <property type="protein sequence ID" value="MFB9886622.1"/>
    <property type="molecule type" value="Genomic_DNA"/>
</dbReference>
<evidence type="ECO:0000313" key="2">
    <source>
        <dbReference type="EMBL" id="MFB9886622.1"/>
    </source>
</evidence>
<dbReference type="InterPro" id="IPR012902">
    <property type="entry name" value="N_methyl_site"/>
</dbReference>
<gene>
    <name evidence="2" type="ORF">ACFFLH_09380</name>
</gene>
<comment type="caution">
    <text evidence="2">The sequence shown here is derived from an EMBL/GenBank/DDBJ whole genome shotgun (WGS) entry which is preliminary data.</text>
</comment>
<dbReference type="NCBIfam" id="TIGR02532">
    <property type="entry name" value="IV_pilin_GFxxxE"/>
    <property type="match status" value="1"/>
</dbReference>
<feature type="transmembrane region" description="Helical" evidence="1">
    <location>
        <begin position="12"/>
        <end position="33"/>
    </location>
</feature>
<sequence length="280" mass="30313">MRGHYQRGLSLVELMIAMTIGLLLMLGVLEVLLSGRQTYMQTRALANLQESARFSQLFISDQLRHAGFNEDPIQSMSTAFPASNVPVANIWAAGQVVAGETNNANNADAILNGSDTVLVRLRGANPLGSNDLRDCLNQQVTAGESIVMRFFVDTAFTLQCEVQGYVGTPANNRTQPLVDGVEQMQVLFGVDLDGNGLISEAAGEWLTGAALTARAVADRSNVSAVRLGLVVGSQIEVDRPAAAQAFNVFGRNINTVNSRRARQLYETTYWLPNVALTQER</sequence>
<dbReference type="Pfam" id="PF16074">
    <property type="entry name" value="PilW"/>
    <property type="match status" value="1"/>
</dbReference>
<dbReference type="PROSITE" id="PS00409">
    <property type="entry name" value="PROKAR_NTER_METHYL"/>
    <property type="match status" value="1"/>
</dbReference>
<keyword evidence="1" id="KW-0472">Membrane</keyword>
<dbReference type="Proteomes" id="UP001589628">
    <property type="component" value="Unassembled WGS sequence"/>
</dbReference>
<proteinExistence type="predicted"/>